<dbReference type="InterPro" id="IPR023405">
    <property type="entry name" value="Topo_IA_core_domain"/>
</dbReference>
<dbReference type="InterPro" id="IPR005733">
    <property type="entry name" value="TopoI_bac-type"/>
</dbReference>
<dbReference type="Gene3D" id="3.30.65.10">
    <property type="entry name" value="Bacterial Topoisomerase I, domain 1"/>
    <property type="match status" value="3"/>
</dbReference>
<gene>
    <name evidence="10 14" type="primary">topA</name>
    <name evidence="14" type="ORF">ENW48_00840</name>
</gene>
<dbReference type="CDD" id="cd03363">
    <property type="entry name" value="TOPRIM_TopoIA_TopoI"/>
    <property type="match status" value="1"/>
</dbReference>
<feature type="site" description="Interaction with DNA" evidence="10">
    <location>
        <position position="489"/>
    </location>
</feature>
<dbReference type="InterPro" id="IPR028612">
    <property type="entry name" value="Topoisom_1_IA"/>
</dbReference>
<dbReference type="Pfam" id="PF01751">
    <property type="entry name" value="Toprim"/>
    <property type="match status" value="1"/>
</dbReference>
<dbReference type="SMART" id="SM00493">
    <property type="entry name" value="TOPRIM"/>
    <property type="match status" value="1"/>
</dbReference>
<feature type="site" description="Interaction with DNA" evidence="10">
    <location>
        <position position="155"/>
    </location>
</feature>
<keyword evidence="7 10" id="KW-0799">Topoisomerase</keyword>
<feature type="site" description="Interaction with DNA" evidence="10">
    <location>
        <position position="140"/>
    </location>
</feature>
<proteinExistence type="inferred from homology"/>
<feature type="coiled-coil region" evidence="11">
    <location>
        <begin position="215"/>
        <end position="245"/>
    </location>
</feature>
<name>A0A7C5AKA3_9BACT</name>
<evidence type="ECO:0000256" key="2">
    <source>
        <dbReference type="ARBA" id="ARBA00009446"/>
    </source>
</evidence>
<dbReference type="Gene3D" id="1.10.460.10">
    <property type="entry name" value="Topoisomerase I, domain 2"/>
    <property type="match status" value="1"/>
</dbReference>
<dbReference type="SUPFAM" id="SSF57783">
    <property type="entry name" value="Zinc beta-ribbon"/>
    <property type="match status" value="2"/>
</dbReference>
<dbReference type="EMBL" id="DTKJ01000010">
    <property type="protein sequence ID" value="HGZ10747.1"/>
    <property type="molecule type" value="Genomic_DNA"/>
</dbReference>
<keyword evidence="11" id="KW-0175">Coiled coil</keyword>
<dbReference type="GO" id="GO:0005694">
    <property type="term" value="C:chromosome"/>
    <property type="evidence" value="ECO:0007669"/>
    <property type="project" value="InterPro"/>
</dbReference>
<dbReference type="SUPFAM" id="SSF56712">
    <property type="entry name" value="Prokaryotic type I DNA topoisomerase"/>
    <property type="match status" value="1"/>
</dbReference>
<feature type="site" description="Interaction with DNA" evidence="10">
    <location>
        <position position="148"/>
    </location>
</feature>
<dbReference type="AlphaFoldDB" id="A0A7C5AKA3"/>
<feature type="active site" description="O-(5'-phospho-DNA)-tyrosine intermediate" evidence="10">
    <location>
        <position position="299"/>
    </location>
</feature>
<feature type="site" description="Interaction with DNA" evidence="10">
    <location>
        <position position="139"/>
    </location>
</feature>
<dbReference type="Gene3D" id="1.10.290.10">
    <property type="entry name" value="Topoisomerase I, domain 4"/>
    <property type="match status" value="1"/>
</dbReference>
<dbReference type="PROSITE" id="PS50880">
    <property type="entry name" value="TOPRIM"/>
    <property type="match status" value="1"/>
</dbReference>
<reference evidence="14" key="1">
    <citation type="journal article" date="2020" name="mSystems">
        <title>Genome- and Community-Level Interaction Insights into Carbon Utilization and Element Cycling Functions of Hydrothermarchaeota in Hydrothermal Sediment.</title>
        <authorList>
            <person name="Zhou Z."/>
            <person name="Liu Y."/>
            <person name="Xu W."/>
            <person name="Pan J."/>
            <person name="Luo Z.H."/>
            <person name="Li M."/>
        </authorList>
    </citation>
    <scope>NUCLEOTIDE SEQUENCE [LARGE SCALE GENOMIC DNA]</scope>
    <source>
        <strain evidence="14">SpSt-853</strain>
    </source>
</reference>
<evidence type="ECO:0000256" key="7">
    <source>
        <dbReference type="ARBA" id="ARBA00023029"/>
    </source>
</evidence>
<evidence type="ECO:0000259" key="13">
    <source>
        <dbReference type="PROSITE" id="PS52039"/>
    </source>
</evidence>
<dbReference type="GO" id="GO:0008270">
    <property type="term" value="F:zinc ion binding"/>
    <property type="evidence" value="ECO:0007669"/>
    <property type="project" value="UniProtKB-KW"/>
</dbReference>
<evidence type="ECO:0000256" key="9">
    <source>
        <dbReference type="ARBA" id="ARBA00023235"/>
    </source>
</evidence>
<dbReference type="InterPro" id="IPR013498">
    <property type="entry name" value="Topo_IA_Znf"/>
</dbReference>
<keyword evidence="6" id="KW-0460">Magnesium</keyword>
<dbReference type="CDD" id="cd00186">
    <property type="entry name" value="TOP1Ac"/>
    <property type="match status" value="1"/>
</dbReference>
<dbReference type="NCBIfam" id="TIGR01051">
    <property type="entry name" value="topA_bact"/>
    <property type="match status" value="1"/>
</dbReference>
<accession>A0A7C5AKA3</accession>
<dbReference type="InterPro" id="IPR003602">
    <property type="entry name" value="Topo_IA_DNA-bd_dom"/>
</dbReference>
<comment type="similarity">
    <text evidence="2 10">Belongs to the type IA topoisomerase family.</text>
</comment>
<sequence>MARSLLIVESPTKARTLQKYLGKAFEVRSTMGHIRDLPKNELGVDVNHDFRPQYTTIVGKAKVIHELKKAAAGVADIYLGTDPDREGEAIAWHIAESLGEQEHRFHRVLLLELTQKAIKEALARPVPLNRALFESQQARRILDRLVGYQLSPLLWQKVKSGLSAGRVQSVALRLLCDREKAIKAFVPEEYWSLAACLEGREPPRFTARLVKYREKELKLRNVNEVEEILENLEEAVFQVAKVEKKPQKRQPLPPFITSSLQIEANRKLRLSPQNTMRLAQRLYEGVELGDEGPVGLITYMRTDSTRVSGEALAAVREFIGELYGPDFLPKSPHHYKSPRGAQEAHEAIRPTDVRRRPEDLKRFLKKEELALYELIWRRFVASQMAPAVYNLTTVEVTAGDYLFRASATVLTFPGFTIIYQEVREDEEPEEKLPPLKKGERLTLIDFDPQQHFTKPPPRYTEASLIKELEVQGIGRPSTYATILSILQDRDYVLKIKTRLRPTELGMAVSDLLVASFPEVMDPKFTAHLEGDLDRVAEGQASWVNVLREFYGPFSRELEKAKGNMARLKYLPTGLSCPKCHKELVIRWGKAGEFLGCSAFPDCDFTCDIARNDHGDLIPPTVKEDTPPRNASAANGPGDGNLACPECGKNLVVRRGKNGEFLGCTGFPRCRFTCDFTRDSQGQIRILEKAPSPSWPCPEPDCQGDLVKRRFRQKFFYGCSKYPKCTYTLSQPPVESPCPKCSFPWLKKVGKKLICPRESCAYEQPASAHVAVSG</sequence>
<dbReference type="InterPro" id="IPR013825">
    <property type="entry name" value="Topo_IA_cen_sub2"/>
</dbReference>
<feature type="site" description="Interaction with DNA" evidence="10">
    <location>
        <position position="301"/>
    </location>
</feature>
<keyword evidence="5" id="KW-0862">Zinc</keyword>
<evidence type="ECO:0000256" key="3">
    <source>
        <dbReference type="ARBA" id="ARBA00022723"/>
    </source>
</evidence>
<dbReference type="InterPro" id="IPR034149">
    <property type="entry name" value="TOPRIM_TopoI"/>
</dbReference>
<keyword evidence="9 10" id="KW-0413">Isomerase</keyword>
<feature type="site" description="Interaction with DNA" evidence="10">
    <location>
        <position position="143"/>
    </location>
</feature>
<dbReference type="GO" id="GO:0006265">
    <property type="term" value="P:DNA topological change"/>
    <property type="evidence" value="ECO:0007669"/>
    <property type="project" value="UniProtKB-UniRule"/>
</dbReference>
<dbReference type="PANTHER" id="PTHR42785:SF1">
    <property type="entry name" value="DNA TOPOISOMERASE"/>
    <property type="match status" value="1"/>
</dbReference>
<evidence type="ECO:0000256" key="5">
    <source>
        <dbReference type="ARBA" id="ARBA00022833"/>
    </source>
</evidence>
<dbReference type="Pfam" id="PF01396">
    <property type="entry name" value="Zn_ribbon_Top1"/>
    <property type="match status" value="3"/>
</dbReference>
<dbReference type="InterPro" id="IPR013497">
    <property type="entry name" value="Topo_IA_cen"/>
</dbReference>
<comment type="function">
    <text evidence="10">Releases the supercoiling and torsional tension of DNA, which is introduced during the DNA replication and transcription, by transiently cleaving and rejoining one strand of the DNA duplex. Introduces a single-strand break via transesterification at a target site in duplex DNA. The scissile phosphodiester is attacked by the catalytic tyrosine of the enzyme, resulting in the formation of a DNA-(5'-phosphotyrosyl)-enzyme intermediate and the expulsion of a 3'-OH DNA strand. The free DNA strand then undergoes passage around the unbroken strand, thus removing DNA supercoils. Finally, in the religation step, the DNA 3'-OH attacks the covalent intermediate to expel the active-site tyrosine and restore the DNA phosphodiester backbone.</text>
</comment>
<feature type="domain" description="Toprim" evidence="12">
    <location>
        <begin position="3"/>
        <end position="113"/>
    </location>
</feature>
<evidence type="ECO:0000256" key="10">
    <source>
        <dbReference type="HAMAP-Rule" id="MF_00952"/>
    </source>
</evidence>
<evidence type="ECO:0000256" key="4">
    <source>
        <dbReference type="ARBA" id="ARBA00022771"/>
    </source>
</evidence>
<dbReference type="GO" id="GO:0003677">
    <property type="term" value="F:DNA binding"/>
    <property type="evidence" value="ECO:0007669"/>
    <property type="project" value="UniProtKB-KW"/>
</dbReference>
<comment type="caution">
    <text evidence="14">The sequence shown here is derived from an EMBL/GenBank/DDBJ whole genome shotgun (WGS) entry which is preliminary data.</text>
</comment>
<dbReference type="PANTHER" id="PTHR42785">
    <property type="entry name" value="DNA TOPOISOMERASE, TYPE IA, CORE"/>
    <property type="match status" value="1"/>
</dbReference>
<dbReference type="PROSITE" id="PS52039">
    <property type="entry name" value="TOPO_IA_2"/>
    <property type="match status" value="1"/>
</dbReference>
<dbReference type="Gene3D" id="2.70.20.10">
    <property type="entry name" value="Topoisomerase I, domain 3"/>
    <property type="match status" value="1"/>
</dbReference>
<feature type="site" description="Interaction with DNA" evidence="10">
    <location>
        <position position="33"/>
    </location>
</feature>
<dbReference type="EC" id="5.6.2.1" evidence="10"/>
<comment type="catalytic activity">
    <reaction evidence="1 10">
        <text>ATP-independent breakage of single-stranded DNA, followed by passage and rejoining.</text>
        <dbReference type="EC" id="5.6.2.1"/>
    </reaction>
</comment>
<evidence type="ECO:0000256" key="1">
    <source>
        <dbReference type="ARBA" id="ARBA00000213"/>
    </source>
</evidence>
<dbReference type="GO" id="GO:0003917">
    <property type="term" value="F:DNA topoisomerase type I (single strand cut, ATP-independent) activity"/>
    <property type="evidence" value="ECO:0007669"/>
    <property type="project" value="UniProtKB-UniRule"/>
</dbReference>
<dbReference type="InterPro" id="IPR000380">
    <property type="entry name" value="Topo_IA"/>
</dbReference>
<dbReference type="InterPro" id="IPR013824">
    <property type="entry name" value="Topo_IA_cen_sub1"/>
</dbReference>
<dbReference type="InterPro" id="IPR023406">
    <property type="entry name" value="Topo_IA_AS"/>
</dbReference>
<comment type="subunit">
    <text evidence="10">Monomer.</text>
</comment>
<evidence type="ECO:0000313" key="14">
    <source>
        <dbReference type="EMBL" id="HGZ10747.1"/>
    </source>
</evidence>
<feature type="region of interest" description="Interaction with DNA" evidence="10">
    <location>
        <begin position="163"/>
        <end position="168"/>
    </location>
</feature>
<dbReference type="PRINTS" id="PR00417">
    <property type="entry name" value="PRTPISMRASEI"/>
</dbReference>
<organism evidence="14">
    <name type="scientific">Desulfobacca acetoxidans</name>
    <dbReference type="NCBI Taxonomy" id="60893"/>
    <lineage>
        <taxon>Bacteria</taxon>
        <taxon>Pseudomonadati</taxon>
        <taxon>Thermodesulfobacteriota</taxon>
        <taxon>Desulfobaccia</taxon>
        <taxon>Desulfobaccales</taxon>
        <taxon>Desulfobaccaceae</taxon>
        <taxon>Desulfobacca</taxon>
    </lineage>
</organism>
<evidence type="ECO:0000256" key="8">
    <source>
        <dbReference type="ARBA" id="ARBA00023125"/>
    </source>
</evidence>
<dbReference type="Gene3D" id="3.40.50.140">
    <property type="match status" value="1"/>
</dbReference>
<keyword evidence="4" id="KW-0863">Zinc-finger</keyword>
<dbReference type="InterPro" id="IPR003601">
    <property type="entry name" value="Topo_IA_2"/>
</dbReference>
<dbReference type="PROSITE" id="PS00396">
    <property type="entry name" value="TOPO_IA_1"/>
    <property type="match status" value="1"/>
</dbReference>
<protein>
    <recommendedName>
        <fullName evidence="10">DNA topoisomerase 1</fullName>
        <ecNumber evidence="10">5.6.2.1</ecNumber>
    </recommendedName>
    <alternativeName>
        <fullName evidence="10">DNA topoisomerase I</fullName>
    </alternativeName>
</protein>
<dbReference type="InterPro" id="IPR006171">
    <property type="entry name" value="TOPRIM_dom"/>
</dbReference>
<dbReference type="SMART" id="SM00436">
    <property type="entry name" value="TOP1Bc"/>
    <property type="match status" value="1"/>
</dbReference>
<dbReference type="InterPro" id="IPR013826">
    <property type="entry name" value="Topo_IA_cen_sub3"/>
</dbReference>
<evidence type="ECO:0000256" key="11">
    <source>
        <dbReference type="SAM" id="Coils"/>
    </source>
</evidence>
<dbReference type="SMART" id="SM00437">
    <property type="entry name" value="TOP1Ac"/>
    <property type="match status" value="1"/>
</dbReference>
<dbReference type="Pfam" id="PF01131">
    <property type="entry name" value="Topoisom_bac"/>
    <property type="match status" value="1"/>
</dbReference>
<evidence type="ECO:0000256" key="6">
    <source>
        <dbReference type="ARBA" id="ARBA00022842"/>
    </source>
</evidence>
<evidence type="ECO:0000259" key="12">
    <source>
        <dbReference type="PROSITE" id="PS50880"/>
    </source>
</evidence>
<feature type="domain" description="Topo IA-type catalytic" evidence="13">
    <location>
        <begin position="129"/>
        <end position="557"/>
    </location>
</feature>
<keyword evidence="8 10" id="KW-0238">DNA-binding</keyword>
<dbReference type="HAMAP" id="MF_00952">
    <property type="entry name" value="Topoisom_1_prok"/>
    <property type="match status" value="1"/>
</dbReference>
<keyword evidence="3" id="KW-0479">Metal-binding</keyword>